<dbReference type="SUPFAM" id="SSF52129">
    <property type="entry name" value="Caspase-like"/>
    <property type="match status" value="1"/>
</dbReference>
<dbReference type="AlphaFoldDB" id="A0A1J1HLU3"/>
<proteinExistence type="inferred from homology"/>
<evidence type="ECO:0000256" key="1">
    <source>
        <dbReference type="ARBA" id="ARBA00010134"/>
    </source>
</evidence>
<dbReference type="InterPro" id="IPR011600">
    <property type="entry name" value="Pept_C14_caspase"/>
</dbReference>
<dbReference type="PROSITE" id="PS50207">
    <property type="entry name" value="CASPASE_P10"/>
    <property type="match status" value="1"/>
</dbReference>
<dbReference type="GO" id="GO:0006508">
    <property type="term" value="P:proteolysis"/>
    <property type="evidence" value="ECO:0007669"/>
    <property type="project" value="InterPro"/>
</dbReference>
<feature type="domain" description="Caspase family p10" evidence="3">
    <location>
        <begin position="385"/>
        <end position="462"/>
    </location>
</feature>
<dbReference type="PRINTS" id="PR00376">
    <property type="entry name" value="IL1BCENZYME"/>
</dbReference>
<evidence type="ECO:0000259" key="3">
    <source>
        <dbReference type="PROSITE" id="PS50207"/>
    </source>
</evidence>
<dbReference type="PANTHER" id="PTHR22576">
    <property type="entry name" value="MUCOSA ASSOCIATED LYMPHOID TISSUE LYMPHOMA TRANSLOCATION PROTEIN 1/PARACASPASE"/>
    <property type="match status" value="1"/>
</dbReference>
<dbReference type="STRING" id="568069.A0A1J1HLU3"/>
<dbReference type="Gene3D" id="3.40.50.1460">
    <property type="match status" value="1"/>
</dbReference>
<feature type="domain" description="Caspase family p20" evidence="4">
    <location>
        <begin position="223"/>
        <end position="355"/>
    </location>
</feature>
<dbReference type="OrthoDB" id="6044770at2759"/>
<dbReference type="PROSITE" id="PS01122">
    <property type="entry name" value="CASPASE_CYS"/>
    <property type="match status" value="1"/>
</dbReference>
<dbReference type="InterPro" id="IPR056260">
    <property type="entry name" value="Dredd_2nd"/>
</dbReference>
<sequence>MENKDIEIEDLIYVEEDLSDSELISILFLLYGIEKPIWLLENIKSRTKNEKFLYNYAKDHSNWRTSIIQSLSIIGVFEIVENLGINKSEAINSLKSNMQINVGLKLLFKFCDACYQNTTSSFISYIKENCHTAKHCNHEMLEVYLLHLIISHQIIITKSIDHCDFVFITNFLKGKKFHEVENVLVEFPQKQNLDNSRSSSITSQVFRLPNEYETKSEDFYKTNRMLVLIINQEKFVRDDNPEVQHLLPDENLKERKGTEKDLKELRDLFNDFNYKIVVKTDLTAADILKEVNKAAKQASLFDGVIVCILSHGQEGVVYGHNSLPVSIKEIKDLICIPPLLDKPKILLIQACQGQKTQRVIQRITRSEIEHDGPSSTTLTRGSKYADFLVVWSTIEGFTSFRDIDEGTWFIQLLVQKIRELHKDHHFLDICTATISEIIKKGKEKNICMVPHSDSSFTRKFFFPIPLSDSNC</sequence>
<dbReference type="InterPro" id="IPR056259">
    <property type="entry name" value="Dredd_N"/>
</dbReference>
<dbReference type="PROSITE" id="PS50208">
    <property type="entry name" value="CASPASE_P20"/>
    <property type="match status" value="1"/>
</dbReference>
<dbReference type="PANTHER" id="PTHR22576:SF41">
    <property type="entry name" value="CASPASE 14, APOPTOSIS-RELATED CYSTEINE PEPTIDASE"/>
    <property type="match status" value="1"/>
</dbReference>
<dbReference type="InterPro" id="IPR015917">
    <property type="entry name" value="Pept_C14A"/>
</dbReference>
<evidence type="ECO:0000313" key="5">
    <source>
        <dbReference type="EMBL" id="CRK89032.1"/>
    </source>
</evidence>
<dbReference type="InterPro" id="IPR052039">
    <property type="entry name" value="Caspase-related_regulators"/>
</dbReference>
<dbReference type="Pfam" id="PF23724">
    <property type="entry name" value="Dredd_2nd"/>
    <property type="match status" value="1"/>
</dbReference>
<dbReference type="InterPro" id="IPR033139">
    <property type="entry name" value="Caspase_cys_AS"/>
</dbReference>
<dbReference type="SMART" id="SM00115">
    <property type="entry name" value="CASc"/>
    <property type="match status" value="1"/>
</dbReference>
<reference evidence="5 6" key="1">
    <citation type="submission" date="2015-04" db="EMBL/GenBank/DDBJ databases">
        <authorList>
            <person name="Syromyatnikov M.Y."/>
            <person name="Popov V.N."/>
        </authorList>
    </citation>
    <scope>NUCLEOTIDE SEQUENCE [LARGE SCALE GENOMIC DNA]</scope>
</reference>
<evidence type="ECO:0000256" key="2">
    <source>
        <dbReference type="RuleBase" id="RU003971"/>
    </source>
</evidence>
<dbReference type="InterPro" id="IPR002138">
    <property type="entry name" value="Pept_C14_p10"/>
</dbReference>
<comment type="similarity">
    <text evidence="1 2">Belongs to the peptidase C14A family.</text>
</comment>
<gene>
    <name evidence="5" type="primary">putative Caspase-8</name>
    <name evidence="5" type="ORF">CLUMA_CG002789</name>
</gene>
<organism evidence="5 6">
    <name type="scientific">Clunio marinus</name>
    <dbReference type="NCBI Taxonomy" id="568069"/>
    <lineage>
        <taxon>Eukaryota</taxon>
        <taxon>Metazoa</taxon>
        <taxon>Ecdysozoa</taxon>
        <taxon>Arthropoda</taxon>
        <taxon>Hexapoda</taxon>
        <taxon>Insecta</taxon>
        <taxon>Pterygota</taxon>
        <taxon>Neoptera</taxon>
        <taxon>Endopterygota</taxon>
        <taxon>Diptera</taxon>
        <taxon>Nematocera</taxon>
        <taxon>Chironomoidea</taxon>
        <taxon>Chironomidae</taxon>
        <taxon>Clunio</taxon>
    </lineage>
</organism>
<dbReference type="InterPro" id="IPR029030">
    <property type="entry name" value="Caspase-like_dom_sf"/>
</dbReference>
<accession>A0A1J1HLU3</accession>
<dbReference type="InterPro" id="IPR001309">
    <property type="entry name" value="Pept_C14_p20"/>
</dbReference>
<dbReference type="Proteomes" id="UP000183832">
    <property type="component" value="Unassembled WGS sequence"/>
</dbReference>
<name>A0A1J1HLU3_9DIPT</name>
<dbReference type="EMBL" id="CVRI01000010">
    <property type="protein sequence ID" value="CRK89032.1"/>
    <property type="molecule type" value="Genomic_DNA"/>
</dbReference>
<keyword evidence="6" id="KW-1185">Reference proteome</keyword>
<evidence type="ECO:0000259" key="4">
    <source>
        <dbReference type="PROSITE" id="PS50208"/>
    </source>
</evidence>
<protein>
    <submittedName>
        <fullName evidence="5">CLUMA_CG002789, isoform A</fullName>
    </submittedName>
</protein>
<dbReference type="GO" id="GO:0004197">
    <property type="term" value="F:cysteine-type endopeptidase activity"/>
    <property type="evidence" value="ECO:0007669"/>
    <property type="project" value="InterPro"/>
</dbReference>
<dbReference type="Pfam" id="PF23725">
    <property type="entry name" value="Dredd_N"/>
    <property type="match status" value="1"/>
</dbReference>
<dbReference type="Pfam" id="PF00656">
    <property type="entry name" value="Peptidase_C14"/>
    <property type="match status" value="1"/>
</dbReference>
<evidence type="ECO:0000313" key="6">
    <source>
        <dbReference type="Proteomes" id="UP000183832"/>
    </source>
</evidence>